<feature type="non-terminal residue" evidence="15">
    <location>
        <position position="525"/>
    </location>
</feature>
<evidence type="ECO:0000256" key="7">
    <source>
        <dbReference type="ARBA" id="ARBA00023152"/>
    </source>
</evidence>
<evidence type="ECO:0000256" key="12">
    <source>
        <dbReference type="PIRSR" id="PIRSR001492-3"/>
    </source>
</evidence>
<evidence type="ECO:0000256" key="4">
    <source>
        <dbReference type="ARBA" id="ARBA00004798"/>
    </source>
</evidence>
<dbReference type="Pfam" id="PF01676">
    <property type="entry name" value="Metalloenzyme"/>
    <property type="match status" value="1"/>
</dbReference>
<comment type="function">
    <text evidence="3">Catalyzes the interconversion of 2-phosphoglycerate and 3-phosphoglycerate.</text>
</comment>
<dbReference type="Gene3D" id="3.40.720.10">
    <property type="entry name" value="Alkaline Phosphatase, subunit A"/>
    <property type="match status" value="1"/>
</dbReference>
<dbReference type="AlphaFoldDB" id="A0A1F8B5H1"/>
<dbReference type="HAMAP" id="MF_01038">
    <property type="entry name" value="GpmI"/>
    <property type="match status" value="1"/>
</dbReference>
<comment type="caution">
    <text evidence="15">The sequence shown here is derived from an EMBL/GenBank/DDBJ whole genome shotgun (WGS) entry which is preliminary data.</text>
</comment>
<evidence type="ECO:0000256" key="1">
    <source>
        <dbReference type="ARBA" id="ARBA00000370"/>
    </source>
</evidence>
<dbReference type="InterPro" id="IPR005995">
    <property type="entry name" value="Pgm_bpd_ind"/>
</dbReference>
<dbReference type="GO" id="GO:0006007">
    <property type="term" value="P:glucose catabolic process"/>
    <property type="evidence" value="ECO:0007669"/>
    <property type="project" value="InterPro"/>
</dbReference>
<proteinExistence type="inferred from homology"/>
<dbReference type="Proteomes" id="UP000179018">
    <property type="component" value="Unassembled WGS sequence"/>
</dbReference>
<dbReference type="InterPro" id="IPR011258">
    <property type="entry name" value="BPG-indep_PGM_N"/>
</dbReference>
<comment type="cofactor">
    <cofactor evidence="2">
        <name>Mn(2+)</name>
        <dbReference type="ChEBI" id="CHEBI:29035"/>
    </cofactor>
</comment>
<name>A0A1F8B5H1_9BACT</name>
<comment type="catalytic activity">
    <reaction evidence="1">
        <text>(2R)-2-phosphoglycerate = (2R)-3-phosphoglycerate</text>
        <dbReference type="Rhea" id="RHEA:15901"/>
        <dbReference type="ChEBI" id="CHEBI:58272"/>
        <dbReference type="ChEBI" id="CHEBI:58289"/>
        <dbReference type="EC" id="5.4.2.12"/>
    </reaction>
</comment>
<evidence type="ECO:0000259" key="14">
    <source>
        <dbReference type="Pfam" id="PF06415"/>
    </source>
</evidence>
<keyword evidence="6 12" id="KW-0479">Metal-binding</keyword>
<feature type="binding site" evidence="11">
    <location>
        <begin position="155"/>
        <end position="156"/>
    </location>
    <ligand>
        <name>substrate</name>
    </ligand>
</feature>
<comment type="pathway">
    <text evidence="4">Carbohydrate degradation; glycolysis; pyruvate from D-glyceraldehyde 3-phosphate: step 3/5.</text>
</comment>
<dbReference type="PANTHER" id="PTHR31637:SF0">
    <property type="entry name" value="2,3-BISPHOSPHOGLYCERATE-INDEPENDENT PHOSPHOGLYCERATE MUTASE"/>
    <property type="match status" value="1"/>
</dbReference>
<feature type="binding site" evidence="11">
    <location>
        <begin position="263"/>
        <end position="266"/>
    </location>
    <ligand>
        <name>substrate</name>
    </ligand>
</feature>
<protein>
    <recommendedName>
        <fullName evidence="10">2,3-bisphosphoglycerate-independent phosphoglycerate mutase</fullName>
        <ecNumber evidence="10">5.4.2.12</ecNumber>
    </recommendedName>
</protein>
<dbReference type="Gene3D" id="3.40.1450.10">
    <property type="entry name" value="BPG-independent phosphoglycerate mutase, domain B"/>
    <property type="match status" value="1"/>
</dbReference>
<organism evidence="15 16">
    <name type="scientific">Candidatus Woesebacteria bacterium RIFCSPLOWO2_01_FULL_39_10</name>
    <dbReference type="NCBI Taxonomy" id="1802516"/>
    <lineage>
        <taxon>Bacteria</taxon>
        <taxon>Candidatus Woeseibacteriota</taxon>
    </lineage>
</organism>
<evidence type="ECO:0000313" key="15">
    <source>
        <dbReference type="EMBL" id="OGM59261.1"/>
    </source>
</evidence>
<evidence type="ECO:0000256" key="5">
    <source>
        <dbReference type="ARBA" id="ARBA00008819"/>
    </source>
</evidence>
<dbReference type="GO" id="GO:0005829">
    <property type="term" value="C:cytosol"/>
    <property type="evidence" value="ECO:0007669"/>
    <property type="project" value="TreeGrafter"/>
</dbReference>
<dbReference type="InterPro" id="IPR017850">
    <property type="entry name" value="Alkaline_phosphatase_core_sf"/>
</dbReference>
<feature type="binding site" evidence="11">
    <location>
        <position position="187"/>
    </location>
    <ligand>
        <name>substrate</name>
    </ligand>
</feature>
<dbReference type="NCBIfam" id="TIGR01307">
    <property type="entry name" value="pgm_bpd_ind"/>
    <property type="match status" value="1"/>
</dbReference>
<reference evidence="15 16" key="1">
    <citation type="journal article" date="2016" name="Nat. Commun.">
        <title>Thousands of microbial genomes shed light on interconnected biogeochemical processes in an aquifer system.</title>
        <authorList>
            <person name="Anantharaman K."/>
            <person name="Brown C.T."/>
            <person name="Hug L.A."/>
            <person name="Sharon I."/>
            <person name="Castelle C.J."/>
            <person name="Probst A.J."/>
            <person name="Thomas B.C."/>
            <person name="Singh A."/>
            <person name="Wilkins M.J."/>
            <person name="Karaoz U."/>
            <person name="Brodie E.L."/>
            <person name="Williams K.H."/>
            <person name="Hubbard S.S."/>
            <person name="Banfield J.F."/>
        </authorList>
    </citation>
    <scope>NUCLEOTIDE SEQUENCE [LARGE SCALE GENOMIC DNA]</scope>
</reference>
<evidence type="ECO:0000313" key="16">
    <source>
        <dbReference type="Proteomes" id="UP000179018"/>
    </source>
</evidence>
<feature type="domain" description="Metalloenzyme" evidence="13">
    <location>
        <begin position="9"/>
        <end position="525"/>
    </location>
</feature>
<dbReference type="GO" id="GO:0004619">
    <property type="term" value="F:phosphoglycerate mutase activity"/>
    <property type="evidence" value="ECO:0007669"/>
    <property type="project" value="UniProtKB-UniRule"/>
</dbReference>
<evidence type="ECO:0000256" key="2">
    <source>
        <dbReference type="ARBA" id="ARBA00001936"/>
    </source>
</evidence>
<dbReference type="GO" id="GO:0030145">
    <property type="term" value="F:manganese ion binding"/>
    <property type="evidence" value="ECO:0007669"/>
    <property type="project" value="InterPro"/>
</dbReference>
<dbReference type="SUPFAM" id="SSF53649">
    <property type="entry name" value="Alkaline phosphatase-like"/>
    <property type="match status" value="1"/>
</dbReference>
<evidence type="ECO:0000256" key="6">
    <source>
        <dbReference type="ARBA" id="ARBA00022723"/>
    </source>
</evidence>
<feature type="domain" description="BPG-independent PGAM N-terminal" evidence="14">
    <location>
        <begin position="84"/>
        <end position="327"/>
    </location>
</feature>
<keyword evidence="8 12" id="KW-0464">Manganese</keyword>
<dbReference type="EC" id="5.4.2.12" evidence="10"/>
<dbReference type="PANTHER" id="PTHR31637">
    <property type="entry name" value="2,3-BISPHOSPHOGLYCERATE-INDEPENDENT PHOSPHOGLYCERATE MUTASE"/>
    <property type="match status" value="1"/>
</dbReference>
<feature type="binding site" evidence="12">
    <location>
        <position position="475"/>
    </location>
    <ligand>
        <name>Mn(2+)</name>
        <dbReference type="ChEBI" id="CHEBI:29035"/>
        <label>2</label>
    </ligand>
</feature>
<dbReference type="FunFam" id="3.40.1450.10:FF:000002">
    <property type="entry name" value="2,3-bisphosphoglycerate-independent phosphoglycerate mutase"/>
    <property type="match status" value="1"/>
</dbReference>
<evidence type="ECO:0000256" key="9">
    <source>
        <dbReference type="ARBA" id="ARBA00023235"/>
    </source>
</evidence>
<dbReference type="InterPro" id="IPR036646">
    <property type="entry name" value="PGAM_B_sf"/>
</dbReference>
<dbReference type="STRING" id="1802516.A3A75_03780"/>
<feature type="binding site" evidence="12">
    <location>
        <position position="493"/>
    </location>
    <ligand>
        <name>Mn(2+)</name>
        <dbReference type="ChEBI" id="CHEBI:29035"/>
        <label>1</label>
    </ligand>
</feature>
<dbReference type="GO" id="GO:0006096">
    <property type="term" value="P:glycolytic process"/>
    <property type="evidence" value="ECO:0007669"/>
    <property type="project" value="UniProtKB-UniRule"/>
</dbReference>
<evidence type="ECO:0000256" key="8">
    <source>
        <dbReference type="ARBA" id="ARBA00023211"/>
    </source>
</evidence>
<sequence>MTSFAPKFVVLTILDGWGIAPNSPGNAISSANTINLDKFASYPHGELEASGESVGLPHNEDGNTETGHLNLGAGRIVYQDLERINMAIADGTFFENKVLIDAFEHAKKNKSKLHLIGLVGAGGVHSKLEHLLALIQSAGRLKFKNLFIHIFTDGRDSPPTTAKTYLKKIQDVLKKEGVGEIASIMGRYWAMDRDQRWERTGRAYSALTKGDGRFVKLPEEAIDSSYSEGRTDEFIEPSNVVNSQGKPIALIADNDAVVFFNFRIDRPRQLAKAFVMKDFSKANITFDYEQYHLDLNKVQPKIAAKEPFKRGPQLKNLFFVTMTQYSKPLVDEGAQPAFPPEMIDMPLSGVISSSGLHQLKITESEKERFVTYYFNGLREKPYPMEESIIVPSPKVPTYDQKPEMSAYEITDVLLKKLATLDYQLVVVNYPNPDMVGHTGNIGATVKAVEIVDECVGKLANFILAYEGVLLITSDHGNAEELINANTGEIDTEHSTNRVPFYAISHAFLGKAQKLRSGILADIAPT</sequence>
<feature type="binding site" evidence="11">
    <location>
        <position position="125"/>
    </location>
    <ligand>
        <name>substrate</name>
    </ligand>
</feature>
<dbReference type="UniPathway" id="UPA00109">
    <property type="reaction ID" value="UER00186"/>
</dbReference>
<keyword evidence="7" id="KW-0324">Glycolysis</keyword>
<feature type="binding site" evidence="11">
    <location>
        <position position="193"/>
    </location>
    <ligand>
        <name>substrate</name>
    </ligand>
</feature>
<gene>
    <name evidence="15" type="ORF">A3A75_03780</name>
</gene>
<evidence type="ECO:0000256" key="10">
    <source>
        <dbReference type="NCBIfam" id="TIGR01307"/>
    </source>
</evidence>
<dbReference type="SUPFAM" id="SSF64158">
    <property type="entry name" value="2,3-Bisphosphoglycerate-independent phosphoglycerate mutase, substrate-binding domain"/>
    <property type="match status" value="1"/>
</dbReference>
<feature type="binding site" evidence="11">
    <location>
        <position position="366"/>
    </location>
    <ligand>
        <name>substrate</name>
    </ligand>
</feature>
<comment type="similarity">
    <text evidence="5">Belongs to the BPG-independent phosphoglycerate mutase family.</text>
</comment>
<dbReference type="InterPro" id="IPR006124">
    <property type="entry name" value="Metalloenzyme"/>
</dbReference>
<accession>A0A1F8B5H1</accession>
<keyword evidence="9" id="KW-0413">Isomerase</keyword>
<feature type="binding site" evidence="12">
    <location>
        <position position="474"/>
    </location>
    <ligand>
        <name>Mn(2+)</name>
        <dbReference type="ChEBI" id="CHEBI:29035"/>
        <label>2</label>
    </ligand>
</feature>
<dbReference type="Pfam" id="PF06415">
    <property type="entry name" value="iPGM_N"/>
    <property type="match status" value="1"/>
</dbReference>
<evidence type="ECO:0000259" key="13">
    <source>
        <dbReference type="Pfam" id="PF01676"/>
    </source>
</evidence>
<evidence type="ECO:0000256" key="11">
    <source>
        <dbReference type="PIRSR" id="PIRSR001492-2"/>
    </source>
</evidence>
<feature type="binding site" evidence="12">
    <location>
        <position position="437"/>
    </location>
    <ligand>
        <name>Mn(2+)</name>
        <dbReference type="ChEBI" id="CHEBI:29035"/>
        <label>1</label>
    </ligand>
</feature>
<dbReference type="CDD" id="cd16010">
    <property type="entry name" value="iPGM"/>
    <property type="match status" value="1"/>
</dbReference>
<dbReference type="PIRSF" id="PIRSF001492">
    <property type="entry name" value="IPGAM"/>
    <property type="match status" value="1"/>
</dbReference>
<feature type="binding site" evidence="12">
    <location>
        <position position="15"/>
    </location>
    <ligand>
        <name>Mn(2+)</name>
        <dbReference type="ChEBI" id="CHEBI:29035"/>
        <label>2</label>
    </ligand>
</feature>
<feature type="binding site" evidence="12">
    <location>
        <position position="433"/>
    </location>
    <ligand>
        <name>Mn(2+)</name>
        <dbReference type="ChEBI" id="CHEBI:29035"/>
        <label>1</label>
    </ligand>
</feature>
<dbReference type="EMBL" id="MGHC01000024">
    <property type="protein sequence ID" value="OGM59261.1"/>
    <property type="molecule type" value="Genomic_DNA"/>
</dbReference>
<evidence type="ECO:0000256" key="3">
    <source>
        <dbReference type="ARBA" id="ARBA00002315"/>
    </source>
</evidence>